<accession>A0A8J2BL96</accession>
<dbReference type="Proteomes" id="UP000663859">
    <property type="component" value="Unassembled WGS sequence"/>
</dbReference>
<organism evidence="2 3">
    <name type="scientific">Candidatus Methylacidithermus pantelleriae</name>
    <dbReference type="NCBI Taxonomy" id="2744239"/>
    <lineage>
        <taxon>Bacteria</taxon>
        <taxon>Pseudomonadati</taxon>
        <taxon>Verrucomicrobiota</taxon>
        <taxon>Methylacidiphilae</taxon>
        <taxon>Methylacidiphilales</taxon>
        <taxon>Methylacidiphilaceae</taxon>
        <taxon>Candidatus Methylacidithermus</taxon>
    </lineage>
</organism>
<dbReference type="GO" id="GO:0016020">
    <property type="term" value="C:membrane"/>
    <property type="evidence" value="ECO:0007669"/>
    <property type="project" value="InterPro"/>
</dbReference>
<evidence type="ECO:0000313" key="3">
    <source>
        <dbReference type="Proteomes" id="UP000663859"/>
    </source>
</evidence>
<gene>
    <name evidence="2" type="ORF">MPNT_20046</name>
</gene>
<name>A0A8J2BL96_9BACT</name>
<evidence type="ECO:0000313" key="2">
    <source>
        <dbReference type="EMBL" id="CAF0695891.1"/>
    </source>
</evidence>
<comment type="caution">
    <text evidence="2">The sequence shown here is derived from an EMBL/GenBank/DDBJ whole genome shotgun (WGS) entry which is preliminary data.</text>
</comment>
<dbReference type="InterPro" id="IPR007329">
    <property type="entry name" value="FMN-bd"/>
</dbReference>
<reference evidence="2" key="1">
    <citation type="submission" date="2021-02" db="EMBL/GenBank/DDBJ databases">
        <authorList>
            <person name="Cremers G."/>
            <person name="Picone N."/>
        </authorList>
    </citation>
    <scope>NUCLEOTIDE SEQUENCE</scope>
    <source>
        <strain evidence="2">PQ17</strain>
    </source>
</reference>
<keyword evidence="3" id="KW-1185">Reference proteome</keyword>
<protein>
    <submittedName>
        <fullName evidence="2">FMN-binding protein</fullName>
    </submittedName>
</protein>
<sequence length="174" mass="19496">MKSWITPTVTIVTSVIPTVAHSTIYLSVEEAQRILFPHAQFQPLSLHLTEEQKKAIEEFSGAPFSPGTVQVWKAIPGGYFFVDRVLGKHQYFTYALALGPKGEILGLEILTYSESHGGEVRRPAWKTQFLGKRFATPPQWQFNITNITGATLSCKHLTSGVRRLLAIYHYALAH</sequence>
<feature type="domain" description="FMN-binding" evidence="1">
    <location>
        <begin position="87"/>
        <end position="168"/>
    </location>
</feature>
<dbReference type="SMART" id="SM00900">
    <property type="entry name" value="FMN_bind"/>
    <property type="match status" value="1"/>
</dbReference>
<evidence type="ECO:0000259" key="1">
    <source>
        <dbReference type="SMART" id="SM00900"/>
    </source>
</evidence>
<proteinExistence type="predicted"/>
<dbReference type="AlphaFoldDB" id="A0A8J2BL96"/>
<dbReference type="RefSeq" id="WP_174581904.1">
    <property type="nucleotide sequence ID" value="NZ_CAJNOB010000012.1"/>
</dbReference>
<dbReference type="Pfam" id="PF04205">
    <property type="entry name" value="FMN_bind"/>
    <property type="match status" value="1"/>
</dbReference>
<dbReference type="EMBL" id="CAJNOB010000012">
    <property type="protein sequence ID" value="CAF0695891.1"/>
    <property type="molecule type" value="Genomic_DNA"/>
</dbReference>
<dbReference type="GO" id="GO:0010181">
    <property type="term" value="F:FMN binding"/>
    <property type="evidence" value="ECO:0007669"/>
    <property type="project" value="InterPro"/>
</dbReference>